<accession>A0A291GEA0</accession>
<gene>
    <name evidence="1" type="ORF">CEW89_13685</name>
</gene>
<evidence type="ECO:0000313" key="1">
    <source>
        <dbReference type="EMBL" id="ATG48525.1"/>
    </source>
</evidence>
<protein>
    <recommendedName>
        <fullName evidence="3">Co-chaperone DjlA N-terminal domain-containing protein</fullName>
    </recommendedName>
</protein>
<sequence length="173" mass="18828">MLAVLGVAVTAFFYMNRARNAANAASDLIGMADDLRLAVRRFGFTRKSGTHPVEQIEDARIAVAALVKAVIDEAGYPTSELILQYVIRLQKDLDFSLTDAEEIKTLADWLIASCNGSSTAITRLARKLYKLAGSDGYGPVEGILHSIYAGVGQKPNAKQLDSLAEIRRLMRAK</sequence>
<keyword evidence="2" id="KW-1185">Reference proteome</keyword>
<organism evidence="1 2">
    <name type="scientific">Celeribacter ethanolicus</name>
    <dbReference type="NCBI Taxonomy" id="1758178"/>
    <lineage>
        <taxon>Bacteria</taxon>
        <taxon>Pseudomonadati</taxon>
        <taxon>Pseudomonadota</taxon>
        <taxon>Alphaproteobacteria</taxon>
        <taxon>Rhodobacterales</taxon>
        <taxon>Roseobacteraceae</taxon>
        <taxon>Celeribacter</taxon>
    </lineage>
</organism>
<evidence type="ECO:0000313" key="2">
    <source>
        <dbReference type="Proteomes" id="UP000217935"/>
    </source>
</evidence>
<reference evidence="1 2" key="1">
    <citation type="submission" date="2017-06" db="EMBL/GenBank/DDBJ databases">
        <title>Celeribacter sp. TSPH2 complete genome sequence.</title>
        <authorList>
            <person name="Woo J.-H."/>
            <person name="Kim H.-S."/>
        </authorList>
    </citation>
    <scope>NUCLEOTIDE SEQUENCE [LARGE SCALE GENOMIC DNA]</scope>
    <source>
        <strain evidence="1 2">TSPH2</strain>
    </source>
</reference>
<dbReference type="AlphaFoldDB" id="A0A291GEA0"/>
<proteinExistence type="predicted"/>
<dbReference type="EMBL" id="CP022196">
    <property type="protein sequence ID" value="ATG48525.1"/>
    <property type="molecule type" value="Genomic_DNA"/>
</dbReference>
<dbReference type="KEGG" id="ceh:CEW89_13685"/>
<name>A0A291GEA0_9RHOB</name>
<dbReference type="Proteomes" id="UP000217935">
    <property type="component" value="Chromosome"/>
</dbReference>
<evidence type="ECO:0008006" key="3">
    <source>
        <dbReference type="Google" id="ProtNLM"/>
    </source>
</evidence>